<accession>A0A9P8ICM1</accession>
<dbReference type="InterPro" id="IPR021842">
    <property type="entry name" value="DUF3435"/>
</dbReference>
<dbReference type="AlphaFoldDB" id="A0A9P8ICM1"/>
<dbReference type="Proteomes" id="UP000698800">
    <property type="component" value="Unassembled WGS sequence"/>
</dbReference>
<protein>
    <submittedName>
        <fullName evidence="2">Uncharacterized protein</fullName>
    </submittedName>
</protein>
<dbReference type="Pfam" id="PF11917">
    <property type="entry name" value="DUF3435"/>
    <property type="match status" value="1"/>
</dbReference>
<dbReference type="PANTHER" id="PTHR37535">
    <property type="entry name" value="FLUG DOMAIN PROTEIN"/>
    <property type="match status" value="1"/>
</dbReference>
<gene>
    <name evidence="2" type="ORF">FGG08_001972</name>
</gene>
<dbReference type="EMBL" id="JAGHQL010000027">
    <property type="protein sequence ID" value="KAH0543790.1"/>
    <property type="molecule type" value="Genomic_DNA"/>
</dbReference>
<feature type="compositionally biased region" description="Basic and acidic residues" evidence="1">
    <location>
        <begin position="22"/>
        <end position="38"/>
    </location>
</feature>
<feature type="region of interest" description="Disordered" evidence="1">
    <location>
        <begin position="14"/>
        <end position="38"/>
    </location>
</feature>
<reference evidence="2" key="1">
    <citation type="submission" date="2021-03" db="EMBL/GenBank/DDBJ databases">
        <title>Comparative genomics and phylogenomic investigation of the class Geoglossomycetes provide insights into ecological specialization and systematics.</title>
        <authorList>
            <person name="Melie T."/>
            <person name="Pirro S."/>
            <person name="Miller A.N."/>
            <person name="Quandt A."/>
        </authorList>
    </citation>
    <scope>NUCLEOTIDE SEQUENCE</scope>
    <source>
        <strain evidence="2">GBOQ0MN5Z8</strain>
    </source>
</reference>
<dbReference type="PANTHER" id="PTHR37535:SF3">
    <property type="entry name" value="FLUG DOMAIN-CONTAINING PROTEIN"/>
    <property type="match status" value="1"/>
</dbReference>
<evidence type="ECO:0000313" key="2">
    <source>
        <dbReference type="EMBL" id="KAH0543790.1"/>
    </source>
</evidence>
<comment type="caution">
    <text evidence="2">The sequence shown here is derived from an EMBL/GenBank/DDBJ whole genome shotgun (WGS) entry which is preliminary data.</text>
</comment>
<organism evidence="2 3">
    <name type="scientific">Glutinoglossum americanum</name>
    <dbReference type="NCBI Taxonomy" id="1670608"/>
    <lineage>
        <taxon>Eukaryota</taxon>
        <taxon>Fungi</taxon>
        <taxon>Dikarya</taxon>
        <taxon>Ascomycota</taxon>
        <taxon>Pezizomycotina</taxon>
        <taxon>Geoglossomycetes</taxon>
        <taxon>Geoglossales</taxon>
        <taxon>Geoglossaceae</taxon>
        <taxon>Glutinoglossum</taxon>
    </lineage>
</organism>
<name>A0A9P8ICM1_9PEZI</name>
<dbReference type="OrthoDB" id="5397849at2759"/>
<evidence type="ECO:0000313" key="3">
    <source>
        <dbReference type="Proteomes" id="UP000698800"/>
    </source>
</evidence>
<sequence>MARKEATAEELLARAEANGYERGAHREKDSVRDANRHIEKTKKNQDGFLCLYVKFMALQAKEDNLKNGTPIPDEAAFIDTVRGNCLGKGAPAPDIETVKDFIRFYIATSQGRLDRRSTVDSVNTYAEWFFAGFSRVTGTPTDKEERSEVFNWVRRTLTKEGVIVNKRRPKYLFGKEDLTEVLLTLWTKDDLIFIHERSRIQFTFIFHVYCWTGARLGAFFTGGLHYKRWVKNNRDPENISFGAAGREHAKLLYNDGALLLAMAIADEALFGFSSMEDLWKQEIPQGEDEVSLRWNESVKDLPILRKATMKDGVTEEPMKKAAFLKIYQSSLKNAGYLCGTSIYAIRRYLGKMVDGEAAQHDHINYFQGFRKFHEKGLPDKLPAKIEASLKQDSELLRLKSEVQQLEVNENANFHEISMAKAKVRDYLRSLKAKTLQQYKQDWVQNRRDWKVITRGKEPTENVNKTDLTRSLFLVLPERDRLSTMMASDKPLTEGEMRQAMRDLHSLCVRDYTVLYRPGEEPVDGACPVKYCRLEMESAESLQERSDNCNQSYTIAFSVSIGSMPTYGMIIANCISLR</sequence>
<keyword evidence="3" id="KW-1185">Reference proteome</keyword>
<evidence type="ECO:0000256" key="1">
    <source>
        <dbReference type="SAM" id="MobiDB-lite"/>
    </source>
</evidence>
<proteinExistence type="predicted"/>